<dbReference type="Proteomes" id="UP000002009">
    <property type="component" value="Chromosome 2"/>
</dbReference>
<feature type="compositionally biased region" description="Basic and acidic residues" evidence="1">
    <location>
        <begin position="53"/>
        <end position="68"/>
    </location>
</feature>
<dbReference type="EMBL" id="CP001323">
    <property type="protein sequence ID" value="ACO61396.1"/>
    <property type="molecule type" value="Genomic_DNA"/>
</dbReference>
<dbReference type="RefSeq" id="XP_002500138.1">
    <property type="nucleotide sequence ID" value="XM_002500092.1"/>
</dbReference>
<protein>
    <submittedName>
        <fullName evidence="2">Uncharacterized protein</fullName>
    </submittedName>
</protein>
<organism evidence="2 3">
    <name type="scientific">Micromonas commoda (strain RCC299 / NOUM17 / CCMP2709)</name>
    <name type="common">Picoplanktonic green alga</name>
    <dbReference type="NCBI Taxonomy" id="296587"/>
    <lineage>
        <taxon>Eukaryota</taxon>
        <taxon>Viridiplantae</taxon>
        <taxon>Chlorophyta</taxon>
        <taxon>Mamiellophyceae</taxon>
        <taxon>Mamiellales</taxon>
        <taxon>Mamiellaceae</taxon>
        <taxon>Micromonas</taxon>
    </lineage>
</organism>
<keyword evidence="3" id="KW-1185">Reference proteome</keyword>
<feature type="region of interest" description="Disordered" evidence="1">
    <location>
        <begin position="1"/>
        <end position="89"/>
    </location>
</feature>
<dbReference type="GeneID" id="8240854"/>
<feature type="compositionally biased region" description="Basic and acidic residues" evidence="1">
    <location>
        <begin position="359"/>
        <end position="380"/>
    </location>
</feature>
<reference evidence="2 3" key="1">
    <citation type="journal article" date="2009" name="Science">
        <title>Green evolution and dynamic adaptations revealed by genomes of the marine picoeukaryotes Micromonas.</title>
        <authorList>
            <person name="Worden A.Z."/>
            <person name="Lee J.H."/>
            <person name="Mock T."/>
            <person name="Rouze P."/>
            <person name="Simmons M.P."/>
            <person name="Aerts A.L."/>
            <person name="Allen A.E."/>
            <person name="Cuvelier M.L."/>
            <person name="Derelle E."/>
            <person name="Everett M.V."/>
            <person name="Foulon E."/>
            <person name="Grimwood J."/>
            <person name="Gundlach H."/>
            <person name="Henrissat B."/>
            <person name="Napoli C."/>
            <person name="McDonald S.M."/>
            <person name="Parker M.S."/>
            <person name="Rombauts S."/>
            <person name="Salamov A."/>
            <person name="Von Dassow P."/>
            <person name="Badger J.H."/>
            <person name="Coutinho P.M."/>
            <person name="Demir E."/>
            <person name="Dubchak I."/>
            <person name="Gentemann C."/>
            <person name="Eikrem W."/>
            <person name="Gready J.E."/>
            <person name="John U."/>
            <person name="Lanier W."/>
            <person name="Lindquist E.A."/>
            <person name="Lucas S."/>
            <person name="Mayer K.F."/>
            <person name="Moreau H."/>
            <person name="Not F."/>
            <person name="Otillar R."/>
            <person name="Panaud O."/>
            <person name="Pangilinan J."/>
            <person name="Paulsen I."/>
            <person name="Piegu B."/>
            <person name="Poliakov A."/>
            <person name="Robbens S."/>
            <person name="Schmutz J."/>
            <person name="Toulza E."/>
            <person name="Wyss T."/>
            <person name="Zelensky A."/>
            <person name="Zhou K."/>
            <person name="Armbrust E.V."/>
            <person name="Bhattacharya D."/>
            <person name="Goodenough U.W."/>
            <person name="Van de Peer Y."/>
            <person name="Grigoriev I.V."/>
        </authorList>
    </citation>
    <scope>NUCLEOTIDE SEQUENCE [LARGE SCALE GENOMIC DNA]</scope>
    <source>
        <strain evidence="3">RCC299 / NOUM17</strain>
    </source>
</reference>
<dbReference type="InParanoid" id="C1DYB4"/>
<feature type="region of interest" description="Disordered" evidence="1">
    <location>
        <begin position="334"/>
        <end position="402"/>
    </location>
</feature>
<feature type="compositionally biased region" description="Low complexity" evidence="1">
    <location>
        <begin position="269"/>
        <end position="280"/>
    </location>
</feature>
<proteinExistence type="predicted"/>
<accession>C1DYB4</accession>
<evidence type="ECO:0000313" key="2">
    <source>
        <dbReference type="EMBL" id="ACO61396.1"/>
    </source>
</evidence>
<evidence type="ECO:0000313" key="3">
    <source>
        <dbReference type="Proteomes" id="UP000002009"/>
    </source>
</evidence>
<dbReference type="KEGG" id="mis:MICPUN_55997"/>
<sequence>MAPSLPKTWKRGRESSIAQFRQREAERSPRSIFPSDRPELDPKTTTRGTGEFARSDRDPARSVLREPDIPITSAPCGPSAPTPIDPDFFRPNKNVEIAAGRDTRALVEADARIPEEFVGNNAMTTSEGLVKPMGGAKISKQQVRDAVELILAYAGNDPTAAMVEMGEMVSMKFKGEYPSVDLLCRRTIQRCKDDAAESKERKLAEAKRATDATLERVGSLRIGGSASKDTVKSPARVKPRLSAEDQEGDDRPVTADSALSLDSERRPDSSTSSRASQGRSPRGLRPTRSLDDDNMRQWLANKKLKEEERSKLKKASSQKDLRWMKQLSAKQLVRNKSLRKEEEEEAAKAKIAAMGGRDPAAEREAALEALAKQEEAERSRANSPAERPPTVEEAAARLFGDL</sequence>
<evidence type="ECO:0000256" key="1">
    <source>
        <dbReference type="SAM" id="MobiDB-lite"/>
    </source>
</evidence>
<gene>
    <name evidence="2" type="ORF">MICPUN_55997</name>
</gene>
<name>C1DYB4_MICCC</name>
<feature type="region of interest" description="Disordered" evidence="1">
    <location>
        <begin position="220"/>
        <end position="320"/>
    </location>
</feature>
<dbReference type="AlphaFoldDB" id="C1DYB4"/>